<evidence type="ECO:0000256" key="3">
    <source>
        <dbReference type="ARBA" id="ARBA00022777"/>
    </source>
</evidence>
<dbReference type="EC" id="2.7.1.31" evidence="5"/>
<dbReference type="EMBL" id="JACIFP010000001">
    <property type="protein sequence ID" value="MBB4136944.1"/>
    <property type="molecule type" value="Genomic_DNA"/>
</dbReference>
<organism evidence="5 6">
    <name type="scientific">Gordonia humi</name>
    <dbReference type="NCBI Taxonomy" id="686429"/>
    <lineage>
        <taxon>Bacteria</taxon>
        <taxon>Bacillati</taxon>
        <taxon>Actinomycetota</taxon>
        <taxon>Actinomycetes</taxon>
        <taxon>Mycobacteriales</taxon>
        <taxon>Gordoniaceae</taxon>
        <taxon>Gordonia</taxon>
    </lineage>
</organism>
<evidence type="ECO:0000256" key="2">
    <source>
        <dbReference type="ARBA" id="ARBA00022679"/>
    </source>
</evidence>
<dbReference type="AlphaFoldDB" id="A0A840F2T2"/>
<dbReference type="InterPro" id="IPR018197">
    <property type="entry name" value="Glycerate_kinase_RE-like"/>
</dbReference>
<dbReference type="RefSeq" id="WP_183371856.1">
    <property type="nucleotide sequence ID" value="NZ_BAABHL010000126.1"/>
</dbReference>
<protein>
    <submittedName>
        <fullName evidence="5">Glycerate kinase</fullName>
        <ecNumber evidence="5">2.7.1.31</ecNumber>
    </submittedName>
</protein>
<name>A0A840F2T2_9ACTN</name>
<dbReference type="Gene3D" id="3.40.50.10350">
    <property type="entry name" value="Glycerate kinase, domain 1"/>
    <property type="match status" value="2"/>
</dbReference>
<accession>A0A840F2T2</accession>
<dbReference type="InterPro" id="IPR036129">
    <property type="entry name" value="Glycerate_kinase_sf"/>
</dbReference>
<keyword evidence="3 4" id="KW-0418">Kinase</keyword>
<dbReference type="GO" id="GO:0008887">
    <property type="term" value="F:glycerate kinase activity"/>
    <property type="evidence" value="ECO:0007669"/>
    <property type="project" value="UniProtKB-UniRule"/>
</dbReference>
<dbReference type="InterPro" id="IPR018193">
    <property type="entry name" value="Glyc_kinase_flavodox-like_fold"/>
</dbReference>
<evidence type="ECO:0000256" key="4">
    <source>
        <dbReference type="PIRNR" id="PIRNR006078"/>
    </source>
</evidence>
<evidence type="ECO:0000313" key="5">
    <source>
        <dbReference type="EMBL" id="MBB4136944.1"/>
    </source>
</evidence>
<proteinExistence type="inferred from homology"/>
<evidence type="ECO:0000256" key="1">
    <source>
        <dbReference type="ARBA" id="ARBA00006284"/>
    </source>
</evidence>
<keyword evidence="6" id="KW-1185">Reference proteome</keyword>
<dbReference type="PANTHER" id="PTHR21599">
    <property type="entry name" value="GLYCERATE KINASE"/>
    <property type="match status" value="1"/>
</dbReference>
<dbReference type="Proteomes" id="UP000551501">
    <property type="component" value="Unassembled WGS sequence"/>
</dbReference>
<comment type="similarity">
    <text evidence="1 4">Belongs to the glycerate kinase type-1 family.</text>
</comment>
<keyword evidence="2 4" id="KW-0808">Transferase</keyword>
<sequence length="362" mass="35699">MDQYANTAPCSVVVAPDEFGGTLSATQAARAIADGWSSVRPDDTVDLLPQSDGGPGFVAVLAAAGAVAVRTAQVSGPLGEPVDADYGVSDDGVVYIEAAQACGLPLLGGPPTTATALAASTAGVGELIRVALDDGARRIVVGLGGSATTDGGRGALDALGGARAAADLLRDIDVVVASDVDNPLLGPDGAAAVFGPQKGADGQAVVLLEARLAAWADDLADACPDTRDVPGAGAAGGLGVALFAVGGRRRAGTDVVAEATGRRARLTAADVILTGEGRFDAQTARGKVIAALAADAGDVPVLVLAGQIRGEPTIDGVAGAWSVTEHAGSVEAAMAEAGPSLFALASDVARIWTDRRGGLLRE</sequence>
<dbReference type="GO" id="GO:0031388">
    <property type="term" value="P:organic acid phosphorylation"/>
    <property type="evidence" value="ECO:0007669"/>
    <property type="project" value="UniProtKB-UniRule"/>
</dbReference>
<gene>
    <name evidence="5" type="ORF">BKA16_003496</name>
</gene>
<comment type="caution">
    <text evidence="5">The sequence shown here is derived from an EMBL/GenBank/DDBJ whole genome shotgun (WGS) entry which is preliminary data.</text>
</comment>
<dbReference type="PIRSF" id="PIRSF006078">
    <property type="entry name" value="GlxK"/>
    <property type="match status" value="1"/>
</dbReference>
<dbReference type="PANTHER" id="PTHR21599:SF0">
    <property type="entry name" value="GLYCERATE KINASE"/>
    <property type="match status" value="1"/>
</dbReference>
<dbReference type="SUPFAM" id="SSF110738">
    <property type="entry name" value="Glycerate kinase I"/>
    <property type="match status" value="1"/>
</dbReference>
<dbReference type="Gene3D" id="3.90.1510.10">
    <property type="entry name" value="Glycerate kinase, domain 2"/>
    <property type="match status" value="2"/>
</dbReference>
<dbReference type="InterPro" id="IPR004381">
    <property type="entry name" value="Glycerate_kinase"/>
</dbReference>
<evidence type="ECO:0000313" key="6">
    <source>
        <dbReference type="Proteomes" id="UP000551501"/>
    </source>
</evidence>
<reference evidence="5 6" key="1">
    <citation type="submission" date="2020-08" db="EMBL/GenBank/DDBJ databases">
        <title>Sequencing the genomes of 1000 actinobacteria strains.</title>
        <authorList>
            <person name="Klenk H.-P."/>
        </authorList>
    </citation>
    <scope>NUCLEOTIDE SEQUENCE [LARGE SCALE GENOMIC DNA]</scope>
    <source>
        <strain evidence="5 6">DSM 45298</strain>
    </source>
</reference>
<dbReference type="Pfam" id="PF02595">
    <property type="entry name" value="Gly_kinase"/>
    <property type="match status" value="2"/>
</dbReference>